<keyword evidence="3" id="KW-1185">Reference proteome</keyword>
<evidence type="ECO:0000313" key="3">
    <source>
        <dbReference type="Proteomes" id="UP000027135"/>
    </source>
</evidence>
<dbReference type="InParanoid" id="A0A067QK25"/>
<reference evidence="2 3" key="1">
    <citation type="journal article" date="2014" name="Nat. Commun.">
        <title>Molecular traces of alternative social organization in a termite genome.</title>
        <authorList>
            <person name="Terrapon N."/>
            <person name="Li C."/>
            <person name="Robertson H.M."/>
            <person name="Ji L."/>
            <person name="Meng X."/>
            <person name="Booth W."/>
            <person name="Chen Z."/>
            <person name="Childers C.P."/>
            <person name="Glastad K.M."/>
            <person name="Gokhale K."/>
            <person name="Gowin J."/>
            <person name="Gronenberg W."/>
            <person name="Hermansen R.A."/>
            <person name="Hu H."/>
            <person name="Hunt B.G."/>
            <person name="Huylmans A.K."/>
            <person name="Khalil S.M."/>
            <person name="Mitchell R.D."/>
            <person name="Munoz-Torres M.C."/>
            <person name="Mustard J.A."/>
            <person name="Pan H."/>
            <person name="Reese J.T."/>
            <person name="Scharf M.E."/>
            <person name="Sun F."/>
            <person name="Vogel H."/>
            <person name="Xiao J."/>
            <person name="Yang W."/>
            <person name="Yang Z."/>
            <person name="Yang Z."/>
            <person name="Zhou J."/>
            <person name="Zhu J."/>
            <person name="Brent C.S."/>
            <person name="Elsik C.G."/>
            <person name="Goodisman M.A."/>
            <person name="Liberles D.A."/>
            <person name="Roe R.M."/>
            <person name="Vargo E.L."/>
            <person name="Vilcinskas A."/>
            <person name="Wang J."/>
            <person name="Bornberg-Bauer E."/>
            <person name="Korb J."/>
            <person name="Zhang G."/>
            <person name="Liebig J."/>
        </authorList>
    </citation>
    <scope>NUCLEOTIDE SEQUENCE [LARGE SCALE GENOMIC DNA]</scope>
    <source>
        <tissue evidence="2">Whole organism</tissue>
    </source>
</reference>
<dbReference type="Proteomes" id="UP000027135">
    <property type="component" value="Unassembled WGS sequence"/>
</dbReference>
<dbReference type="AlphaFoldDB" id="A0A067QK25"/>
<organism evidence="2 3">
    <name type="scientific">Zootermopsis nevadensis</name>
    <name type="common">Dampwood termite</name>
    <dbReference type="NCBI Taxonomy" id="136037"/>
    <lineage>
        <taxon>Eukaryota</taxon>
        <taxon>Metazoa</taxon>
        <taxon>Ecdysozoa</taxon>
        <taxon>Arthropoda</taxon>
        <taxon>Hexapoda</taxon>
        <taxon>Insecta</taxon>
        <taxon>Pterygota</taxon>
        <taxon>Neoptera</taxon>
        <taxon>Polyneoptera</taxon>
        <taxon>Dictyoptera</taxon>
        <taxon>Blattodea</taxon>
        <taxon>Blattoidea</taxon>
        <taxon>Termitoidae</taxon>
        <taxon>Termopsidae</taxon>
        <taxon>Zootermopsis</taxon>
    </lineage>
</organism>
<proteinExistence type="predicted"/>
<evidence type="ECO:0000256" key="1">
    <source>
        <dbReference type="SAM" id="MobiDB-lite"/>
    </source>
</evidence>
<dbReference type="EMBL" id="KK853245">
    <property type="protein sequence ID" value="KDR09400.1"/>
    <property type="molecule type" value="Genomic_DNA"/>
</dbReference>
<protein>
    <submittedName>
        <fullName evidence="2">Uncharacterized protein</fullName>
    </submittedName>
</protein>
<gene>
    <name evidence="2" type="ORF">L798_00676</name>
</gene>
<name>A0A067QK25_ZOONE</name>
<accession>A0A067QK25</accession>
<evidence type="ECO:0000313" key="2">
    <source>
        <dbReference type="EMBL" id="KDR09400.1"/>
    </source>
</evidence>
<feature type="region of interest" description="Disordered" evidence="1">
    <location>
        <begin position="1"/>
        <end position="21"/>
    </location>
</feature>
<sequence>MGDEAPADLQAADASTSNTTTRFVSKNGQMAADSKGICLTAARSNVAIVDQNHISMVGGSHWDKKDFQAEIAYNVTGCETRAVVERHPVGTYTIDSLTMGDRHVVDSRVHPLDRRILAAENEIMGGRFPMKSRCVTEQWPIENIMDNRLMGRRHPVSKVIPIPERYTVEALGISERNHIGTRSVGERQFLESKFVTEVNSAGHKGFAERYHVDSRVLRERHSVDSRSLIAEPRTIRDCYSVDARVMQGRHLVDSGLRGDGSKNAVEGCSVDSRRFSADSRVTGELQHMDREWCNAEVPSTREIFPIDPRYTVGIRHSIDAMALNQGHPVEARNMGERYPLGSRVLVERYAVDPSATGNRYTVETAVMGERIVWTEGANNIR</sequence>